<dbReference type="GO" id="GO:0019826">
    <property type="term" value="F:oxygen sensor activity"/>
    <property type="evidence" value="ECO:0007669"/>
    <property type="project" value="UniProtKB-ARBA"/>
</dbReference>
<dbReference type="Gene3D" id="3.30.450.40">
    <property type="match status" value="2"/>
</dbReference>
<dbReference type="Proteomes" id="UP000186883">
    <property type="component" value="Unassembled WGS sequence"/>
</dbReference>
<evidence type="ECO:0000256" key="5">
    <source>
        <dbReference type="ARBA" id="ARBA00022679"/>
    </source>
</evidence>
<dbReference type="GO" id="GO:0005524">
    <property type="term" value="F:ATP binding"/>
    <property type="evidence" value="ECO:0007669"/>
    <property type="project" value="UniProtKB-ARBA"/>
</dbReference>
<evidence type="ECO:0000256" key="2">
    <source>
        <dbReference type="ARBA" id="ARBA00001971"/>
    </source>
</evidence>
<dbReference type="Pfam" id="PF02518">
    <property type="entry name" value="HATPase_c"/>
    <property type="match status" value="1"/>
</dbReference>
<dbReference type="PANTHER" id="PTHR24421:SF56">
    <property type="entry name" value="OXYGEN SENSOR HISTIDINE KINASE RESPONSE REGULATOR DOST"/>
    <property type="match status" value="1"/>
</dbReference>
<keyword evidence="10" id="KW-0902">Two-component regulatory system</keyword>
<evidence type="ECO:0000313" key="15">
    <source>
        <dbReference type="Proteomes" id="UP000186883"/>
    </source>
</evidence>
<keyword evidence="15" id="KW-1185">Reference proteome</keyword>
<dbReference type="GO" id="GO:0016020">
    <property type="term" value="C:membrane"/>
    <property type="evidence" value="ECO:0007669"/>
    <property type="project" value="InterPro"/>
</dbReference>
<dbReference type="RefSeq" id="WP_061982460.1">
    <property type="nucleotide sequence ID" value="NZ_FOPQ01000006.1"/>
</dbReference>
<evidence type="ECO:0000259" key="11">
    <source>
        <dbReference type="SMART" id="SM00065"/>
    </source>
</evidence>
<dbReference type="EMBL" id="LQCI01000009">
    <property type="protein sequence ID" value="KZB86182.1"/>
    <property type="molecule type" value="Genomic_DNA"/>
</dbReference>
<dbReference type="GO" id="GO:0046983">
    <property type="term" value="F:protein dimerization activity"/>
    <property type="evidence" value="ECO:0007669"/>
    <property type="project" value="InterPro"/>
</dbReference>
<reference evidence="13 15" key="2">
    <citation type="submission" date="2016-11" db="EMBL/GenBank/DDBJ databases">
        <title>Genome sequencing of Amycolatopsis regifaucium.</title>
        <authorList>
            <person name="Mayilraj S."/>
            <person name="Kaur N."/>
        </authorList>
    </citation>
    <scope>NUCLEOTIDE SEQUENCE [LARGE SCALE GENOMIC DNA]</scope>
    <source>
        <strain evidence="13 15">GY080</strain>
    </source>
</reference>
<feature type="domain" description="GAF" evidence="11">
    <location>
        <begin position="226"/>
        <end position="378"/>
    </location>
</feature>
<evidence type="ECO:0000256" key="4">
    <source>
        <dbReference type="ARBA" id="ARBA00022553"/>
    </source>
</evidence>
<dbReference type="EMBL" id="LOBU02000019">
    <property type="protein sequence ID" value="OKA05073.1"/>
    <property type="molecule type" value="Genomic_DNA"/>
</dbReference>
<keyword evidence="8" id="KW-0460">Magnesium</keyword>
<dbReference type="SUPFAM" id="SSF55874">
    <property type="entry name" value="ATPase domain of HSP90 chaperone/DNA topoisomerase II/histidine kinase"/>
    <property type="match status" value="1"/>
</dbReference>
<dbReference type="InterPro" id="IPR003594">
    <property type="entry name" value="HATPase_dom"/>
</dbReference>
<dbReference type="Pfam" id="PF13492">
    <property type="entry name" value="GAF_3"/>
    <property type="match status" value="1"/>
</dbReference>
<evidence type="ECO:0000256" key="3">
    <source>
        <dbReference type="ARBA" id="ARBA00022490"/>
    </source>
</evidence>
<dbReference type="InterPro" id="IPR050482">
    <property type="entry name" value="Sensor_HK_TwoCompSys"/>
</dbReference>
<dbReference type="Gene3D" id="3.30.565.10">
    <property type="entry name" value="Histidine kinase-like ATPase, C-terminal domain"/>
    <property type="match status" value="1"/>
</dbReference>
<dbReference type="InterPro" id="IPR036890">
    <property type="entry name" value="HATPase_C_sf"/>
</dbReference>
<dbReference type="InterPro" id="IPR003018">
    <property type="entry name" value="GAF"/>
</dbReference>
<dbReference type="InterPro" id="IPR011712">
    <property type="entry name" value="Sig_transdc_His_kin_sub3_dim/P"/>
</dbReference>
<evidence type="ECO:0000313" key="13">
    <source>
        <dbReference type="EMBL" id="OKA05073.1"/>
    </source>
</evidence>
<dbReference type="Pfam" id="PF13185">
    <property type="entry name" value="GAF_2"/>
    <property type="match status" value="1"/>
</dbReference>
<dbReference type="AlphaFoldDB" id="A0A154MPF0"/>
<evidence type="ECO:0000256" key="8">
    <source>
        <dbReference type="ARBA" id="ARBA00022842"/>
    </source>
</evidence>
<dbReference type="GO" id="GO:0019825">
    <property type="term" value="F:oxygen binding"/>
    <property type="evidence" value="ECO:0007669"/>
    <property type="project" value="UniProtKB-ARBA"/>
</dbReference>
<dbReference type="GO" id="GO:0020037">
    <property type="term" value="F:heme binding"/>
    <property type="evidence" value="ECO:0007669"/>
    <property type="project" value="UniProtKB-ARBA"/>
</dbReference>
<dbReference type="FunFam" id="3.30.450.40:FF:000052">
    <property type="entry name" value="Oxygen sensor histidine kinase response regulator DevS/DosS"/>
    <property type="match status" value="1"/>
</dbReference>
<name>A0A154MPF0_9PSEU</name>
<dbReference type="OrthoDB" id="5241249at2"/>
<protein>
    <submittedName>
        <fullName evidence="12">Histidine kinase</fullName>
    </submittedName>
</protein>
<evidence type="ECO:0000256" key="6">
    <source>
        <dbReference type="ARBA" id="ARBA00022723"/>
    </source>
</evidence>
<organism evidence="12 14">
    <name type="scientific">Amycolatopsis regifaucium</name>
    <dbReference type="NCBI Taxonomy" id="546365"/>
    <lineage>
        <taxon>Bacteria</taxon>
        <taxon>Bacillati</taxon>
        <taxon>Actinomycetota</taxon>
        <taxon>Actinomycetes</taxon>
        <taxon>Pseudonocardiales</taxon>
        <taxon>Pseudonocardiaceae</taxon>
        <taxon>Amycolatopsis</taxon>
    </lineage>
</organism>
<evidence type="ECO:0000256" key="1">
    <source>
        <dbReference type="ARBA" id="ARBA00001946"/>
    </source>
</evidence>
<keyword evidence="9" id="KW-0408">Iron</keyword>
<keyword evidence="7 12" id="KW-0418">Kinase</keyword>
<keyword evidence="3" id="KW-0963">Cytoplasm</keyword>
<keyword evidence="5" id="KW-0808">Transferase</keyword>
<feature type="domain" description="GAF" evidence="11">
    <location>
        <begin position="59"/>
        <end position="205"/>
    </location>
</feature>
<dbReference type="GO" id="GO:0000155">
    <property type="term" value="F:phosphorelay sensor kinase activity"/>
    <property type="evidence" value="ECO:0007669"/>
    <property type="project" value="InterPro"/>
</dbReference>
<dbReference type="SUPFAM" id="SSF55781">
    <property type="entry name" value="GAF domain-like"/>
    <property type="match status" value="2"/>
</dbReference>
<dbReference type="GO" id="GO:0000287">
    <property type="term" value="F:magnesium ion binding"/>
    <property type="evidence" value="ECO:0007669"/>
    <property type="project" value="UniProtKB-ARBA"/>
</dbReference>
<evidence type="ECO:0000256" key="9">
    <source>
        <dbReference type="ARBA" id="ARBA00023004"/>
    </source>
</evidence>
<accession>A0A154MPF0</accession>
<dbReference type="Pfam" id="PF07730">
    <property type="entry name" value="HisKA_3"/>
    <property type="match status" value="1"/>
</dbReference>
<sequence>MSAQYRLGGTGDRVTGALSQLRVREVLRDLQDRIERLIGTRDKMDGLLEAVLAVASGLELDTTLRRIVQAAIDLAEATYGAVGVIAEDGSLAEFVYLGIDGETEQQIGHLPKGHGLLGYVIEEAKPVRLADISRHPASVGFPACHPPMRSFLGVPIRVGDEVFGNLYLTEKRGDGFTDDDEVVVQALAAAAGIAIENAHLYEQARIRQQWQAATSEVTTELLGGTDPVDALNLIASRVLELTGSDLTLLALPGSGRVDVCPDREDEPGELTIAVCAGARSEELTGARISVAASLPGAVYRDRTPRSVPELVLRDGVEVRLGPTLVVPLRARERTSGVLMAARDPGSVPFELTQLPVVASFADQAALALQLAVQQRTARELDVLADRDRIARDLHDHVIQRLFAVGLAMQSTHRRTHSPELRRRIGESIDQMHEIVHEIRTAIFDLHGGEAGQQGVRLRYRLYDSIIELTDGTAIHPTISLSGPLDSIPFPLAEHVEAVVRETVGNVVRHARASGVSVSVAVKDDALRIVVTDDGDGIGGEPGGEFDGLRNPRERAERAGGWFRAETREGGGTRIEWSAPLR</sequence>
<keyword evidence="4" id="KW-0597">Phosphoprotein</keyword>
<keyword evidence="6" id="KW-0479">Metal-binding</keyword>
<proteinExistence type="predicted"/>
<dbReference type="Proteomes" id="UP000076321">
    <property type="component" value="Unassembled WGS sequence"/>
</dbReference>
<dbReference type="InterPro" id="IPR029016">
    <property type="entry name" value="GAF-like_dom_sf"/>
</dbReference>
<evidence type="ECO:0000313" key="14">
    <source>
        <dbReference type="Proteomes" id="UP000076321"/>
    </source>
</evidence>
<evidence type="ECO:0000256" key="10">
    <source>
        <dbReference type="ARBA" id="ARBA00023012"/>
    </source>
</evidence>
<dbReference type="SMART" id="SM00065">
    <property type="entry name" value="GAF"/>
    <property type="match status" value="2"/>
</dbReference>
<dbReference type="PANTHER" id="PTHR24421">
    <property type="entry name" value="NITRATE/NITRITE SENSOR PROTEIN NARX-RELATED"/>
    <property type="match status" value="1"/>
</dbReference>
<comment type="caution">
    <text evidence="12">The sequence shown here is derived from an EMBL/GenBank/DDBJ whole genome shotgun (WGS) entry which is preliminary data.</text>
</comment>
<dbReference type="CDD" id="cd16917">
    <property type="entry name" value="HATPase_UhpB-NarQ-NarX-like"/>
    <property type="match status" value="1"/>
</dbReference>
<reference evidence="12 14" key="1">
    <citation type="submission" date="2015-12" db="EMBL/GenBank/DDBJ databases">
        <title>Amycolatopsis regifaucium genome sequencing and assembly.</title>
        <authorList>
            <person name="Mayilraj S."/>
        </authorList>
    </citation>
    <scope>NUCLEOTIDE SEQUENCE [LARGE SCALE GENOMIC DNA]</scope>
    <source>
        <strain evidence="12 14">GY080</strain>
    </source>
</reference>
<evidence type="ECO:0000313" key="12">
    <source>
        <dbReference type="EMBL" id="KZB86182.1"/>
    </source>
</evidence>
<gene>
    <name evidence="13" type="ORF">ATP06_0228910</name>
    <name evidence="12" type="ORF">AVL48_28810</name>
</gene>
<evidence type="ECO:0000256" key="7">
    <source>
        <dbReference type="ARBA" id="ARBA00022777"/>
    </source>
</evidence>
<dbReference type="GO" id="GO:0070026">
    <property type="term" value="F:nitric oxide binding"/>
    <property type="evidence" value="ECO:0007669"/>
    <property type="project" value="UniProtKB-ARBA"/>
</dbReference>
<comment type="cofactor">
    <cofactor evidence="2">
        <name>heme</name>
        <dbReference type="ChEBI" id="CHEBI:30413"/>
    </cofactor>
</comment>
<dbReference type="Gene3D" id="1.20.5.1930">
    <property type="match status" value="1"/>
</dbReference>
<dbReference type="GO" id="GO:0070025">
    <property type="term" value="F:carbon monoxide binding"/>
    <property type="evidence" value="ECO:0007669"/>
    <property type="project" value="UniProtKB-ARBA"/>
</dbReference>
<comment type="cofactor">
    <cofactor evidence="1">
        <name>Mg(2+)</name>
        <dbReference type="ChEBI" id="CHEBI:18420"/>
    </cofactor>
</comment>
<dbReference type="GO" id="GO:0070483">
    <property type="term" value="P:detection of hypoxia"/>
    <property type="evidence" value="ECO:0007669"/>
    <property type="project" value="UniProtKB-ARBA"/>
</dbReference>